<feature type="compositionally biased region" description="Basic and acidic residues" evidence="1">
    <location>
        <begin position="83"/>
        <end position="93"/>
    </location>
</feature>
<organism evidence="2 3">
    <name type="scientific">Trichonephila clavipes</name>
    <name type="common">Golden silk orbweaver</name>
    <name type="synonym">Nephila clavipes</name>
    <dbReference type="NCBI Taxonomy" id="2585209"/>
    <lineage>
        <taxon>Eukaryota</taxon>
        <taxon>Metazoa</taxon>
        <taxon>Ecdysozoa</taxon>
        <taxon>Arthropoda</taxon>
        <taxon>Chelicerata</taxon>
        <taxon>Arachnida</taxon>
        <taxon>Araneae</taxon>
        <taxon>Araneomorphae</taxon>
        <taxon>Entelegynae</taxon>
        <taxon>Araneoidea</taxon>
        <taxon>Nephilidae</taxon>
        <taxon>Trichonephila</taxon>
    </lineage>
</organism>
<evidence type="ECO:0000313" key="2">
    <source>
        <dbReference type="EMBL" id="GFY29518.1"/>
    </source>
</evidence>
<proteinExistence type="predicted"/>
<gene>
    <name evidence="2" type="ORF">TNCV_2626881</name>
</gene>
<feature type="region of interest" description="Disordered" evidence="1">
    <location>
        <begin position="69"/>
        <end position="93"/>
    </location>
</feature>
<reference evidence="2" key="1">
    <citation type="submission" date="2020-08" db="EMBL/GenBank/DDBJ databases">
        <title>Multicomponent nature underlies the extraordinary mechanical properties of spider dragline silk.</title>
        <authorList>
            <person name="Kono N."/>
            <person name="Nakamura H."/>
            <person name="Mori M."/>
            <person name="Yoshida Y."/>
            <person name="Ohtoshi R."/>
            <person name="Malay A.D."/>
            <person name="Moran D.A.P."/>
            <person name="Tomita M."/>
            <person name="Numata K."/>
            <person name="Arakawa K."/>
        </authorList>
    </citation>
    <scope>NUCLEOTIDE SEQUENCE</scope>
</reference>
<dbReference type="Proteomes" id="UP000887159">
    <property type="component" value="Unassembled WGS sequence"/>
</dbReference>
<feature type="compositionally biased region" description="Polar residues" evidence="1">
    <location>
        <begin position="69"/>
        <end position="82"/>
    </location>
</feature>
<name>A0A8X6W761_TRICX</name>
<dbReference type="AlphaFoldDB" id="A0A8X6W761"/>
<protein>
    <submittedName>
        <fullName evidence="2">Uncharacterized protein</fullName>
    </submittedName>
</protein>
<comment type="caution">
    <text evidence="2">The sequence shown here is derived from an EMBL/GenBank/DDBJ whole genome shotgun (WGS) entry which is preliminary data.</text>
</comment>
<sequence>MAAVDFLHQENPPTWAGVKYAPLDAEGQRKTNHARRASGRAKAFSRTFLQPDLGFATVLQLVLHTSQCGPTPSSSSNRFVNENSEHHKDDESIRQMWSANLKRPIAMGLMTSVLP</sequence>
<accession>A0A8X6W761</accession>
<evidence type="ECO:0000256" key="1">
    <source>
        <dbReference type="SAM" id="MobiDB-lite"/>
    </source>
</evidence>
<keyword evidence="3" id="KW-1185">Reference proteome</keyword>
<evidence type="ECO:0000313" key="3">
    <source>
        <dbReference type="Proteomes" id="UP000887159"/>
    </source>
</evidence>
<dbReference type="EMBL" id="BMAU01021388">
    <property type="protein sequence ID" value="GFY29518.1"/>
    <property type="molecule type" value="Genomic_DNA"/>
</dbReference>